<accession>A0AAD9GEV5</accession>
<evidence type="ECO:0008006" key="4">
    <source>
        <dbReference type="Google" id="ProtNLM"/>
    </source>
</evidence>
<name>A0AAD9GEV5_9STRA</name>
<dbReference type="Proteomes" id="UP001259832">
    <property type="component" value="Unassembled WGS sequence"/>
</dbReference>
<evidence type="ECO:0000313" key="3">
    <source>
        <dbReference type="Proteomes" id="UP001259832"/>
    </source>
</evidence>
<sequence>MRWTNVLSVLSFVLMLAVVTEGFETTRDTKNGVVTPGSRLLLDFTADQEERKFGGPATGTDHSNSRAWENFKAL</sequence>
<evidence type="ECO:0000313" key="2">
    <source>
        <dbReference type="EMBL" id="KAK1937097.1"/>
    </source>
</evidence>
<reference evidence="2" key="1">
    <citation type="submission" date="2023-08" db="EMBL/GenBank/DDBJ databases">
        <title>Reference Genome Resource for the Citrus Pathogen Phytophthora citrophthora.</title>
        <authorList>
            <person name="Moller H."/>
            <person name="Coetzee B."/>
            <person name="Rose L.J."/>
            <person name="Van Niekerk J.M."/>
        </authorList>
    </citation>
    <scope>NUCLEOTIDE SEQUENCE</scope>
    <source>
        <strain evidence="2">STE-U-9442</strain>
    </source>
</reference>
<feature type="signal peptide" evidence="1">
    <location>
        <begin position="1"/>
        <end position="22"/>
    </location>
</feature>
<keyword evidence="3" id="KW-1185">Reference proteome</keyword>
<dbReference type="EMBL" id="JASMQC010000020">
    <property type="protein sequence ID" value="KAK1937097.1"/>
    <property type="molecule type" value="Genomic_DNA"/>
</dbReference>
<comment type="caution">
    <text evidence="2">The sequence shown here is derived from an EMBL/GenBank/DDBJ whole genome shotgun (WGS) entry which is preliminary data.</text>
</comment>
<proteinExistence type="predicted"/>
<gene>
    <name evidence="2" type="ORF">P3T76_009875</name>
</gene>
<dbReference type="AlphaFoldDB" id="A0AAD9GEV5"/>
<feature type="chain" id="PRO_5042218180" description="RxLR effector protein" evidence="1">
    <location>
        <begin position="23"/>
        <end position="74"/>
    </location>
</feature>
<organism evidence="2 3">
    <name type="scientific">Phytophthora citrophthora</name>
    <dbReference type="NCBI Taxonomy" id="4793"/>
    <lineage>
        <taxon>Eukaryota</taxon>
        <taxon>Sar</taxon>
        <taxon>Stramenopiles</taxon>
        <taxon>Oomycota</taxon>
        <taxon>Peronosporomycetes</taxon>
        <taxon>Peronosporales</taxon>
        <taxon>Peronosporaceae</taxon>
        <taxon>Phytophthora</taxon>
    </lineage>
</organism>
<keyword evidence="1" id="KW-0732">Signal</keyword>
<evidence type="ECO:0000256" key="1">
    <source>
        <dbReference type="SAM" id="SignalP"/>
    </source>
</evidence>
<protein>
    <recommendedName>
        <fullName evidence="4">RxLR effector protein</fullName>
    </recommendedName>
</protein>